<evidence type="ECO:0000313" key="1">
    <source>
        <dbReference type="EMBL" id="KAF2898440.1"/>
    </source>
</evidence>
<name>A0A8K0GBB7_IGNLU</name>
<gene>
    <name evidence="1" type="ORF">ILUMI_07736</name>
</gene>
<sequence length="59" mass="6690">EKGELIWVDAIPGIGPIVPDQLVEAVLKYMHECAVIQHGMIMPRNVRHYNCPPVEILKK</sequence>
<dbReference type="Proteomes" id="UP000801492">
    <property type="component" value="Unassembled WGS sequence"/>
</dbReference>
<organism evidence="1 2">
    <name type="scientific">Ignelater luminosus</name>
    <name type="common">Cucubano</name>
    <name type="synonym">Pyrophorus luminosus</name>
    <dbReference type="NCBI Taxonomy" id="2038154"/>
    <lineage>
        <taxon>Eukaryota</taxon>
        <taxon>Metazoa</taxon>
        <taxon>Ecdysozoa</taxon>
        <taxon>Arthropoda</taxon>
        <taxon>Hexapoda</taxon>
        <taxon>Insecta</taxon>
        <taxon>Pterygota</taxon>
        <taxon>Neoptera</taxon>
        <taxon>Endopterygota</taxon>
        <taxon>Coleoptera</taxon>
        <taxon>Polyphaga</taxon>
        <taxon>Elateriformia</taxon>
        <taxon>Elateroidea</taxon>
        <taxon>Elateridae</taxon>
        <taxon>Agrypninae</taxon>
        <taxon>Pyrophorini</taxon>
        <taxon>Ignelater</taxon>
    </lineage>
</organism>
<reference evidence="1" key="1">
    <citation type="submission" date="2019-08" db="EMBL/GenBank/DDBJ databases">
        <title>The genome of the North American firefly Photinus pyralis.</title>
        <authorList>
            <consortium name="Photinus pyralis genome working group"/>
            <person name="Fallon T.R."/>
            <person name="Sander Lower S.E."/>
            <person name="Weng J.-K."/>
        </authorList>
    </citation>
    <scope>NUCLEOTIDE SEQUENCE</scope>
    <source>
        <strain evidence="1">TRF0915ILg1</strain>
        <tissue evidence="1">Whole body</tissue>
    </source>
</reference>
<dbReference type="OrthoDB" id="10067602at2759"/>
<feature type="non-terminal residue" evidence="1">
    <location>
        <position position="1"/>
    </location>
</feature>
<proteinExistence type="predicted"/>
<dbReference type="AlphaFoldDB" id="A0A8K0GBB7"/>
<protein>
    <submittedName>
        <fullName evidence="1">Uncharacterized protein</fullName>
    </submittedName>
</protein>
<keyword evidence="2" id="KW-1185">Reference proteome</keyword>
<accession>A0A8K0GBB7</accession>
<evidence type="ECO:0000313" key="2">
    <source>
        <dbReference type="Proteomes" id="UP000801492"/>
    </source>
</evidence>
<dbReference type="EMBL" id="VTPC01003498">
    <property type="protein sequence ID" value="KAF2898440.1"/>
    <property type="molecule type" value="Genomic_DNA"/>
</dbReference>
<comment type="caution">
    <text evidence="1">The sequence shown here is derived from an EMBL/GenBank/DDBJ whole genome shotgun (WGS) entry which is preliminary data.</text>
</comment>